<gene>
    <name evidence="1" type="ORF">M431DRAFT_357354</name>
</gene>
<name>A0A2T4ALV1_TRIHA</name>
<protein>
    <submittedName>
        <fullName evidence="1">Uncharacterized protein</fullName>
    </submittedName>
</protein>
<dbReference type="RefSeq" id="XP_024777738.1">
    <property type="nucleotide sequence ID" value="XM_024914521.1"/>
</dbReference>
<evidence type="ECO:0000313" key="2">
    <source>
        <dbReference type="Proteomes" id="UP000241690"/>
    </source>
</evidence>
<reference evidence="1 2" key="1">
    <citation type="submission" date="2016-07" db="EMBL/GenBank/DDBJ databases">
        <title>Multiple horizontal gene transfer events from other fungi enriched the ability of initially mycotrophic Trichoderma (Ascomycota) to feed on dead plant biomass.</title>
        <authorList>
            <consortium name="DOE Joint Genome Institute"/>
            <person name="Aerts A."/>
            <person name="Atanasova L."/>
            <person name="Chenthamara K."/>
            <person name="Zhang J."/>
            <person name="Grujic M."/>
            <person name="Henrissat B."/>
            <person name="Kuo A."/>
            <person name="Salamov A."/>
            <person name="Lipzen A."/>
            <person name="Labutti K."/>
            <person name="Barry K."/>
            <person name="Miao Y."/>
            <person name="Rahimi M.J."/>
            <person name="Shen Q."/>
            <person name="Grigoriev I.V."/>
            <person name="Kubicek C.P."/>
            <person name="Druzhinina I.S."/>
        </authorList>
    </citation>
    <scope>NUCLEOTIDE SEQUENCE [LARGE SCALE GENOMIC DNA]</scope>
    <source>
        <strain evidence="1 2">CBS 226.95</strain>
    </source>
</reference>
<dbReference type="EMBL" id="KZ679677">
    <property type="protein sequence ID" value="PTB58061.1"/>
    <property type="molecule type" value="Genomic_DNA"/>
</dbReference>
<sequence>MYEVLFVQVQKVTETSLLPTWAKPGTVQVHASKARGWSRTGHQKDAHDGASPWITAMAWGTARWDGHGMPPVVEQSVREPSSVLRSIAQPNPAIASRPQGHPPPAFDGQAPYVRAHKGTVRRMEKASQPILGPWPAWELIGGASRWTPTECANASPRATIARCM</sequence>
<accession>A0A2T4ALV1</accession>
<dbReference type="AlphaFoldDB" id="A0A2T4ALV1"/>
<keyword evidence="2" id="KW-1185">Reference proteome</keyword>
<evidence type="ECO:0000313" key="1">
    <source>
        <dbReference type="EMBL" id="PTB58061.1"/>
    </source>
</evidence>
<organism evidence="1 2">
    <name type="scientific">Trichoderma harzianum CBS 226.95</name>
    <dbReference type="NCBI Taxonomy" id="983964"/>
    <lineage>
        <taxon>Eukaryota</taxon>
        <taxon>Fungi</taxon>
        <taxon>Dikarya</taxon>
        <taxon>Ascomycota</taxon>
        <taxon>Pezizomycotina</taxon>
        <taxon>Sordariomycetes</taxon>
        <taxon>Hypocreomycetidae</taxon>
        <taxon>Hypocreales</taxon>
        <taxon>Hypocreaceae</taxon>
        <taxon>Trichoderma</taxon>
    </lineage>
</organism>
<proteinExistence type="predicted"/>
<dbReference type="Proteomes" id="UP000241690">
    <property type="component" value="Unassembled WGS sequence"/>
</dbReference>
<dbReference type="GeneID" id="36623086"/>